<sequence length="60" mass="6916">MRVKMPNGVILEHTDKEILNAYLGMGGTEISEKEIIEPENVEKAEPENVEPKRRRKPKEN</sequence>
<reference evidence="2" key="1">
    <citation type="journal article" date="2021" name="Proc. Natl. Acad. Sci. U.S.A.">
        <title>A Catalog of Tens of Thousands of Viruses from Human Metagenomes Reveals Hidden Associations with Chronic Diseases.</title>
        <authorList>
            <person name="Tisza M.J."/>
            <person name="Buck C.B."/>
        </authorList>
    </citation>
    <scope>NUCLEOTIDE SEQUENCE</scope>
    <source>
        <strain evidence="2">Ctsxw88</strain>
    </source>
</reference>
<dbReference type="EMBL" id="BK015425">
    <property type="protein sequence ID" value="DAE06052.1"/>
    <property type="molecule type" value="Genomic_DNA"/>
</dbReference>
<accession>A0A8S5PIN9</accession>
<feature type="region of interest" description="Disordered" evidence="1">
    <location>
        <begin position="33"/>
        <end position="60"/>
    </location>
</feature>
<protein>
    <submittedName>
        <fullName evidence="2">Uncharacterized protein</fullName>
    </submittedName>
</protein>
<evidence type="ECO:0000313" key="2">
    <source>
        <dbReference type="EMBL" id="DAE06052.1"/>
    </source>
</evidence>
<feature type="compositionally biased region" description="Basic and acidic residues" evidence="1">
    <location>
        <begin position="33"/>
        <end position="51"/>
    </location>
</feature>
<evidence type="ECO:0000256" key="1">
    <source>
        <dbReference type="SAM" id="MobiDB-lite"/>
    </source>
</evidence>
<proteinExistence type="predicted"/>
<organism evidence="2">
    <name type="scientific">Siphoviridae sp. ctsxw88</name>
    <dbReference type="NCBI Taxonomy" id="2825701"/>
    <lineage>
        <taxon>Viruses</taxon>
        <taxon>Duplodnaviria</taxon>
        <taxon>Heunggongvirae</taxon>
        <taxon>Uroviricota</taxon>
        <taxon>Caudoviricetes</taxon>
    </lineage>
</organism>
<name>A0A8S5PIN9_9CAUD</name>